<keyword evidence="3" id="KW-0597">Phosphoprotein</keyword>
<dbReference type="InterPro" id="IPR003594">
    <property type="entry name" value="HATPase_dom"/>
</dbReference>
<dbReference type="PANTHER" id="PTHR43065">
    <property type="entry name" value="SENSOR HISTIDINE KINASE"/>
    <property type="match status" value="1"/>
</dbReference>
<accession>A0A7W4W648</accession>
<evidence type="ECO:0000256" key="7">
    <source>
        <dbReference type="ARBA" id="ARBA00022840"/>
    </source>
</evidence>
<dbReference type="NCBIfam" id="TIGR00229">
    <property type="entry name" value="sensory_box"/>
    <property type="match status" value="1"/>
</dbReference>
<dbReference type="InterPro" id="IPR003661">
    <property type="entry name" value="HisK_dim/P_dom"/>
</dbReference>
<dbReference type="EMBL" id="JACHWY010000002">
    <property type="protein sequence ID" value="MBB3047579.1"/>
    <property type="molecule type" value="Genomic_DNA"/>
</dbReference>
<evidence type="ECO:0000313" key="13">
    <source>
        <dbReference type="EMBL" id="MBB3047579.1"/>
    </source>
</evidence>
<feature type="transmembrane region" description="Helical" evidence="9">
    <location>
        <begin position="39"/>
        <end position="62"/>
    </location>
</feature>
<dbReference type="SUPFAM" id="SSF55874">
    <property type="entry name" value="ATPase domain of HSP90 chaperone/DNA topoisomerase II/histidine kinase"/>
    <property type="match status" value="1"/>
</dbReference>
<reference evidence="13 14" key="1">
    <citation type="submission" date="2020-08" db="EMBL/GenBank/DDBJ databases">
        <title>Genomic Encyclopedia of Type Strains, Phase III (KMG-III): the genomes of soil and plant-associated and newly described type strains.</title>
        <authorList>
            <person name="Whitman W."/>
        </authorList>
    </citation>
    <scope>NUCLEOTIDE SEQUENCE [LARGE SCALE GENOMIC DNA]</scope>
    <source>
        <strain evidence="13 14">CECT 8654</strain>
    </source>
</reference>
<evidence type="ECO:0000256" key="2">
    <source>
        <dbReference type="ARBA" id="ARBA00012438"/>
    </source>
</evidence>
<dbReference type="InterPro" id="IPR013767">
    <property type="entry name" value="PAS_fold"/>
</dbReference>
<keyword evidence="9" id="KW-0472">Membrane</keyword>
<dbReference type="InterPro" id="IPR004358">
    <property type="entry name" value="Sig_transdc_His_kin-like_C"/>
</dbReference>
<dbReference type="SUPFAM" id="SSF47384">
    <property type="entry name" value="Homodimeric domain of signal transducing histidine kinase"/>
    <property type="match status" value="1"/>
</dbReference>
<gene>
    <name evidence="13" type="ORF">FHR99_001845</name>
</gene>
<keyword evidence="14" id="KW-1185">Reference proteome</keyword>
<dbReference type="InterPro" id="IPR005467">
    <property type="entry name" value="His_kinase_dom"/>
</dbReference>
<dbReference type="Gene3D" id="3.30.450.20">
    <property type="entry name" value="PAS domain"/>
    <property type="match status" value="1"/>
</dbReference>
<dbReference type="SMART" id="SM00388">
    <property type="entry name" value="HisKA"/>
    <property type="match status" value="1"/>
</dbReference>
<dbReference type="GO" id="GO:0005524">
    <property type="term" value="F:ATP binding"/>
    <property type="evidence" value="ECO:0007669"/>
    <property type="project" value="UniProtKB-KW"/>
</dbReference>
<keyword evidence="5" id="KW-0547">Nucleotide-binding</keyword>
<evidence type="ECO:0000256" key="8">
    <source>
        <dbReference type="ARBA" id="ARBA00023012"/>
    </source>
</evidence>
<sequence>MKATTRKLFFACLTFCLGTLAQASVRSPFKDEEGETNWQYVANFSSGVLIITLLIISGFLFFAHRRAARSNRELTEIKATLEDRVARRTASLEATTAQLAHSEAYVTSIVDSMPIMLIGLNSKLEVTQWNHFAEKITGRPADTVMGLNLWEAYPTITVSQAQVDKVLQTKQTMTIKHSQRGQYYFDITLYALADGADTGLVILVDDITKQIKAENQLVERNKMSAMGELASAMAHDINIPLKSISSAVNNISDQLNDLEQAQRQALTPVVKKAQQSGEQATAIVHNLLDFAASHRGNKAPANIAELLDHSLTLAGTLYATPNGLRFTDIAVRRNYGKDVPMIPCYASEMQQVFLRLLRHAYYAISQKAQQTSGYVPAINVEVGKFYEAVWVKIQHNGIGLSPEEQQDIFEPFFSNTSDRPASPVEHRLSYSHFIVTEHHKGHIAVTSGVDVGTTFHMQLPLR</sequence>
<evidence type="ECO:0000256" key="5">
    <source>
        <dbReference type="ARBA" id="ARBA00022741"/>
    </source>
</evidence>
<evidence type="ECO:0000259" key="11">
    <source>
        <dbReference type="PROSITE" id="PS50109"/>
    </source>
</evidence>
<dbReference type="InterPro" id="IPR036890">
    <property type="entry name" value="HATPase_C_sf"/>
</dbReference>
<evidence type="ECO:0000256" key="6">
    <source>
        <dbReference type="ARBA" id="ARBA00022777"/>
    </source>
</evidence>
<feature type="signal peptide" evidence="10">
    <location>
        <begin position="1"/>
        <end position="23"/>
    </location>
</feature>
<dbReference type="Pfam" id="PF00989">
    <property type="entry name" value="PAS"/>
    <property type="match status" value="1"/>
</dbReference>
<keyword evidence="9" id="KW-0812">Transmembrane</keyword>
<dbReference type="RefSeq" id="WP_343067492.1">
    <property type="nucleotide sequence ID" value="NZ_JACHWY010000002.1"/>
</dbReference>
<protein>
    <recommendedName>
        <fullName evidence="2">histidine kinase</fullName>
        <ecNumber evidence="2">2.7.13.3</ecNumber>
    </recommendedName>
</protein>
<feature type="domain" description="PAS" evidence="12">
    <location>
        <begin position="102"/>
        <end position="146"/>
    </location>
</feature>
<evidence type="ECO:0000256" key="4">
    <source>
        <dbReference type="ARBA" id="ARBA00022679"/>
    </source>
</evidence>
<dbReference type="CDD" id="cd00130">
    <property type="entry name" value="PAS"/>
    <property type="match status" value="1"/>
</dbReference>
<comment type="catalytic activity">
    <reaction evidence="1">
        <text>ATP + protein L-histidine = ADP + protein N-phospho-L-histidine.</text>
        <dbReference type="EC" id="2.7.13.3"/>
    </reaction>
</comment>
<dbReference type="InterPro" id="IPR035965">
    <property type="entry name" value="PAS-like_dom_sf"/>
</dbReference>
<evidence type="ECO:0000313" key="14">
    <source>
        <dbReference type="Proteomes" id="UP000537130"/>
    </source>
</evidence>
<feature type="chain" id="PRO_5030768523" description="histidine kinase" evidence="10">
    <location>
        <begin position="24"/>
        <end position="462"/>
    </location>
</feature>
<evidence type="ECO:0000256" key="1">
    <source>
        <dbReference type="ARBA" id="ARBA00000085"/>
    </source>
</evidence>
<dbReference type="InterPro" id="IPR036097">
    <property type="entry name" value="HisK_dim/P_sf"/>
</dbReference>
<evidence type="ECO:0000256" key="10">
    <source>
        <dbReference type="SAM" id="SignalP"/>
    </source>
</evidence>
<dbReference type="GO" id="GO:0000155">
    <property type="term" value="F:phosphorelay sensor kinase activity"/>
    <property type="evidence" value="ECO:0007669"/>
    <property type="project" value="InterPro"/>
</dbReference>
<evidence type="ECO:0000256" key="9">
    <source>
        <dbReference type="SAM" id="Phobius"/>
    </source>
</evidence>
<keyword evidence="6" id="KW-0418">Kinase</keyword>
<dbReference type="Pfam" id="PF02518">
    <property type="entry name" value="HATPase_c"/>
    <property type="match status" value="1"/>
</dbReference>
<organism evidence="13 14">
    <name type="scientific">Litorivivens lipolytica</name>
    <dbReference type="NCBI Taxonomy" id="1524264"/>
    <lineage>
        <taxon>Bacteria</taxon>
        <taxon>Pseudomonadati</taxon>
        <taxon>Pseudomonadota</taxon>
        <taxon>Gammaproteobacteria</taxon>
        <taxon>Litorivivens</taxon>
    </lineage>
</organism>
<keyword evidence="7" id="KW-0067">ATP-binding</keyword>
<dbReference type="InterPro" id="IPR000014">
    <property type="entry name" value="PAS"/>
</dbReference>
<keyword evidence="4" id="KW-0808">Transferase</keyword>
<dbReference type="EC" id="2.7.13.3" evidence="2"/>
<dbReference type="PANTHER" id="PTHR43065:SF10">
    <property type="entry name" value="PEROXIDE STRESS-ACTIVATED HISTIDINE KINASE MAK3"/>
    <property type="match status" value="1"/>
</dbReference>
<name>A0A7W4W648_9GAMM</name>
<dbReference type="PROSITE" id="PS50109">
    <property type="entry name" value="HIS_KIN"/>
    <property type="match status" value="1"/>
</dbReference>
<proteinExistence type="predicted"/>
<dbReference type="PRINTS" id="PR00344">
    <property type="entry name" value="BCTRLSENSOR"/>
</dbReference>
<evidence type="ECO:0000259" key="12">
    <source>
        <dbReference type="PROSITE" id="PS50112"/>
    </source>
</evidence>
<dbReference type="Gene3D" id="1.10.287.130">
    <property type="match status" value="1"/>
</dbReference>
<keyword evidence="8" id="KW-0902">Two-component regulatory system</keyword>
<keyword evidence="10" id="KW-0732">Signal</keyword>
<dbReference type="Pfam" id="PF00512">
    <property type="entry name" value="HisKA"/>
    <property type="match status" value="1"/>
</dbReference>
<dbReference type="Proteomes" id="UP000537130">
    <property type="component" value="Unassembled WGS sequence"/>
</dbReference>
<keyword evidence="9" id="KW-1133">Transmembrane helix</keyword>
<dbReference type="SUPFAM" id="SSF55785">
    <property type="entry name" value="PYP-like sensor domain (PAS domain)"/>
    <property type="match status" value="1"/>
</dbReference>
<dbReference type="AlphaFoldDB" id="A0A7W4W648"/>
<feature type="domain" description="Histidine kinase" evidence="11">
    <location>
        <begin position="232"/>
        <end position="462"/>
    </location>
</feature>
<dbReference type="CDD" id="cd00082">
    <property type="entry name" value="HisKA"/>
    <property type="match status" value="1"/>
</dbReference>
<comment type="caution">
    <text evidence="13">The sequence shown here is derived from an EMBL/GenBank/DDBJ whole genome shotgun (WGS) entry which is preliminary data.</text>
</comment>
<dbReference type="PROSITE" id="PS50112">
    <property type="entry name" value="PAS"/>
    <property type="match status" value="1"/>
</dbReference>
<dbReference type="Gene3D" id="3.30.565.10">
    <property type="entry name" value="Histidine kinase-like ATPase, C-terminal domain"/>
    <property type="match status" value="1"/>
</dbReference>
<evidence type="ECO:0000256" key="3">
    <source>
        <dbReference type="ARBA" id="ARBA00022553"/>
    </source>
</evidence>
<dbReference type="GO" id="GO:0006355">
    <property type="term" value="P:regulation of DNA-templated transcription"/>
    <property type="evidence" value="ECO:0007669"/>
    <property type="project" value="InterPro"/>
</dbReference>